<dbReference type="Pfam" id="PF07992">
    <property type="entry name" value="Pyr_redox_2"/>
    <property type="match status" value="1"/>
</dbReference>
<keyword evidence="3" id="KW-1185">Reference proteome</keyword>
<dbReference type="PANTHER" id="PTHR43755:SF1">
    <property type="entry name" value="FAD-DEPENDENT PYRIDINE NUCLEOTIDE-DISULPHIDE OXIDOREDUCTASE"/>
    <property type="match status" value="1"/>
</dbReference>
<dbReference type="Proteomes" id="UP000006048">
    <property type="component" value="Chromosome"/>
</dbReference>
<evidence type="ECO:0000313" key="2">
    <source>
        <dbReference type="EMBL" id="AFM12986.1"/>
    </source>
</evidence>
<dbReference type="GO" id="GO:0016491">
    <property type="term" value="F:oxidoreductase activity"/>
    <property type="evidence" value="ECO:0007669"/>
    <property type="project" value="InterPro"/>
</dbReference>
<reference evidence="2 3" key="1">
    <citation type="submission" date="2012-06" db="EMBL/GenBank/DDBJ databases">
        <title>The complete chromosome of genome of Turneriella parva DSM 21527.</title>
        <authorList>
            <consortium name="US DOE Joint Genome Institute (JGI-PGF)"/>
            <person name="Lucas S."/>
            <person name="Han J."/>
            <person name="Lapidus A."/>
            <person name="Bruce D."/>
            <person name="Goodwin L."/>
            <person name="Pitluck S."/>
            <person name="Peters L."/>
            <person name="Kyrpides N."/>
            <person name="Mavromatis K."/>
            <person name="Ivanova N."/>
            <person name="Mikhailova N."/>
            <person name="Chertkov O."/>
            <person name="Detter J.C."/>
            <person name="Tapia R."/>
            <person name="Han C."/>
            <person name="Land M."/>
            <person name="Hauser L."/>
            <person name="Markowitz V."/>
            <person name="Cheng J.-F."/>
            <person name="Hugenholtz P."/>
            <person name="Woyke T."/>
            <person name="Wu D."/>
            <person name="Gronow S."/>
            <person name="Wellnitz S."/>
            <person name="Brambilla E."/>
            <person name="Klenk H.-P."/>
            <person name="Eisen J.A."/>
        </authorList>
    </citation>
    <scope>NUCLEOTIDE SEQUENCE [LARGE SCALE GENOMIC DNA]</scope>
    <source>
        <strain evidence="3">ATCC BAA-1111 / DSM 21527 / NCTC 11395 / H</strain>
    </source>
</reference>
<dbReference type="AlphaFoldDB" id="I4B6S9"/>
<dbReference type="InterPro" id="IPR052541">
    <property type="entry name" value="SQRD"/>
</dbReference>
<dbReference type="PANTHER" id="PTHR43755">
    <property type="match status" value="1"/>
</dbReference>
<protein>
    <submittedName>
        <fullName evidence="2">FAD-dependent pyridine nucleotide-disulfide oxidoreductase</fullName>
    </submittedName>
</protein>
<feature type="domain" description="FAD/NAD(P)-binding" evidence="1">
    <location>
        <begin position="2"/>
        <end position="296"/>
    </location>
</feature>
<evidence type="ECO:0000313" key="3">
    <source>
        <dbReference type="Proteomes" id="UP000006048"/>
    </source>
</evidence>
<dbReference type="InterPro" id="IPR036188">
    <property type="entry name" value="FAD/NAD-bd_sf"/>
</dbReference>
<organism evidence="2 3">
    <name type="scientific">Turneriella parva (strain ATCC BAA-1111 / DSM 21527 / NCTC 11395 / H)</name>
    <name type="common">Leptospira parva</name>
    <dbReference type="NCBI Taxonomy" id="869212"/>
    <lineage>
        <taxon>Bacteria</taxon>
        <taxon>Pseudomonadati</taxon>
        <taxon>Spirochaetota</taxon>
        <taxon>Spirochaetia</taxon>
        <taxon>Leptospirales</taxon>
        <taxon>Leptospiraceae</taxon>
        <taxon>Turneriella</taxon>
    </lineage>
</organism>
<accession>I4B6S9</accession>
<dbReference type="InterPro" id="IPR023753">
    <property type="entry name" value="FAD/NAD-binding_dom"/>
</dbReference>
<dbReference type="SUPFAM" id="SSF51905">
    <property type="entry name" value="FAD/NAD(P)-binding domain"/>
    <property type="match status" value="2"/>
</dbReference>
<dbReference type="KEGG" id="tpx:Turpa_2343"/>
<dbReference type="STRING" id="869212.Turpa_2343"/>
<dbReference type="RefSeq" id="WP_014803492.1">
    <property type="nucleotide sequence ID" value="NC_018020.1"/>
</dbReference>
<dbReference type="OrthoDB" id="9803192at2"/>
<proteinExistence type="predicted"/>
<evidence type="ECO:0000259" key="1">
    <source>
        <dbReference type="Pfam" id="PF07992"/>
    </source>
</evidence>
<dbReference type="HOGENOM" id="CLU_030742_5_0_12"/>
<dbReference type="Gene3D" id="3.50.50.60">
    <property type="entry name" value="FAD/NAD(P)-binding domain"/>
    <property type="match status" value="2"/>
</dbReference>
<dbReference type="EMBL" id="CP002959">
    <property type="protein sequence ID" value="AFM12986.1"/>
    <property type="molecule type" value="Genomic_DNA"/>
</dbReference>
<gene>
    <name evidence="2" type="ordered locus">Turpa_2343</name>
</gene>
<name>I4B6S9_TURPD</name>
<sequence length="411" mass="46038">MKQVVILGGGTGGNILANRLQKDRRSVRFDLQITVVDPEKDHLYQPGLLFLPFGSTTREKIIRRKRQLLRKEIRLVEQSVTSLDTIARTVTLADGSLLPYDVLVVATGTRIAPEETEGLTGEGWFKNRFDFYTLEGATRLQAALQEFTGGHLVINIVDVPIKCPVAPLEFAFLADDYFKRRGIRNKVKISYVTPLDNAFTKPVAANVFKNLLAEKNIDLVTEFNTGRVENNQIVSWDDRTVDFDLLVTVPLHNGAEFIKNSDIGDDLGFVRVDSATLQNPMHKEIFALGDATSVPASKAGSVAHFESETVHENIMRFLAGDEPLADFDGHSNCFIETGAGKAALIDFSYEVEPLPGSYPLPFFGPLRLLKVTRLNHWGKLAFRLIYWHLMLPARYLPISRHFSLRGKQNIT</sequence>